<dbReference type="RefSeq" id="WP_354618743.1">
    <property type="nucleotide sequence ID" value="NZ_JBEWYP010000006.1"/>
</dbReference>
<dbReference type="SMART" id="SM00631">
    <property type="entry name" value="Zn_pept"/>
    <property type="match status" value="1"/>
</dbReference>
<name>A0ABV2TXD6_9FLAO</name>
<sequence>MKNFKIKAPLFILIILCFLGCKSTTQWKGQEPIKKVSTQTVPIQRQYKGVFDLGDGIFMSNDYSGARMNGVARTNDSLLSVLITPENLPINPSPWYGFKIWSETEKDQYVKLTYNEDAFHRYFPKLSKNGSTWEALDSLRYTSVKKIFNERELAESITMKLSLSKDTLWISAQELITSSEVDGWTNKKLMTNSFVTKSTIGESNQGRPINLLKIGESNDQKMIMVISRQHPPEVTGFLAMQAFIETISGETDLAKRFRAVYNTYVVPLVNPDGADNGHWRHNYGGVDLNRDWESFNQPETRAIRDFMREKVTETGGKFYFGVDFHSTWEDIFYTISPELKGNMPGLVPKVISGLEDEFPGYKPNIRPSPGTGTKINSTAFFFFEFGAESFTYEVGDNTPLEFVRKKGEVTALKLMEQLLK</sequence>
<evidence type="ECO:0000313" key="5">
    <source>
        <dbReference type="EMBL" id="MET7029943.1"/>
    </source>
</evidence>
<dbReference type="Pfam" id="PF00246">
    <property type="entry name" value="Peptidase_M14"/>
    <property type="match status" value="1"/>
</dbReference>
<keyword evidence="6" id="KW-1185">Reference proteome</keyword>
<dbReference type="SUPFAM" id="SSF53187">
    <property type="entry name" value="Zn-dependent exopeptidases"/>
    <property type="match status" value="1"/>
</dbReference>
<dbReference type="CDD" id="cd06237">
    <property type="entry name" value="M14_Nna1-like"/>
    <property type="match status" value="1"/>
</dbReference>
<evidence type="ECO:0000259" key="4">
    <source>
        <dbReference type="PROSITE" id="PS52035"/>
    </source>
</evidence>
<keyword evidence="3" id="KW-0732">Signal</keyword>
<gene>
    <name evidence="5" type="ORF">ABXZ32_11075</name>
</gene>
<dbReference type="InterPro" id="IPR000834">
    <property type="entry name" value="Peptidase_M14"/>
</dbReference>
<evidence type="ECO:0000256" key="2">
    <source>
        <dbReference type="PROSITE-ProRule" id="PRU01379"/>
    </source>
</evidence>
<dbReference type="PANTHER" id="PTHR12756:SF11">
    <property type="entry name" value="CYTOSOLIC CARBOXYPEPTIDASE 1"/>
    <property type="match status" value="1"/>
</dbReference>
<comment type="caution">
    <text evidence="5">The sequence shown here is derived from an EMBL/GenBank/DDBJ whole genome shotgun (WGS) entry which is preliminary data.</text>
</comment>
<feature type="active site" description="Proton donor/acceptor" evidence="2">
    <location>
        <position position="393"/>
    </location>
</feature>
<feature type="domain" description="Peptidase M14" evidence="4">
    <location>
        <begin position="174"/>
        <end position="418"/>
    </location>
</feature>
<dbReference type="InterPro" id="IPR050821">
    <property type="entry name" value="Cytosolic_carboxypeptidase"/>
</dbReference>
<comment type="similarity">
    <text evidence="2">Belongs to the peptidase M14 family.</text>
</comment>
<feature type="signal peptide" evidence="3">
    <location>
        <begin position="1"/>
        <end position="28"/>
    </location>
</feature>
<dbReference type="PROSITE" id="PS52035">
    <property type="entry name" value="PEPTIDASE_M14"/>
    <property type="match status" value="1"/>
</dbReference>
<protein>
    <submittedName>
        <fullName evidence="5">M14 family metallopeptidase</fullName>
    </submittedName>
</protein>
<dbReference type="PANTHER" id="PTHR12756">
    <property type="entry name" value="CYTOSOLIC CARBOXYPEPTIDASE"/>
    <property type="match status" value="1"/>
</dbReference>
<dbReference type="Gene3D" id="3.40.630.10">
    <property type="entry name" value="Zn peptidases"/>
    <property type="match status" value="1"/>
</dbReference>
<feature type="chain" id="PRO_5046789543" evidence="3">
    <location>
        <begin position="29"/>
        <end position="420"/>
    </location>
</feature>
<proteinExistence type="inferred from homology"/>
<dbReference type="Proteomes" id="UP001549773">
    <property type="component" value="Unassembled WGS sequence"/>
</dbReference>
<reference evidence="5 6" key="1">
    <citation type="submission" date="2024-07" db="EMBL/GenBank/DDBJ databases">
        <title>The genome sequence of type strain Sediminicola luteus GDMCC 1.2596T.</title>
        <authorList>
            <person name="Liu Y."/>
        </authorList>
    </citation>
    <scope>NUCLEOTIDE SEQUENCE [LARGE SCALE GENOMIC DNA]</scope>
    <source>
        <strain evidence="5 6">GDMCC 1.2596</strain>
    </source>
</reference>
<organism evidence="5 6">
    <name type="scientific">Sediminicola luteus</name>
    <dbReference type="NCBI Taxonomy" id="319238"/>
    <lineage>
        <taxon>Bacteria</taxon>
        <taxon>Pseudomonadati</taxon>
        <taxon>Bacteroidota</taxon>
        <taxon>Flavobacteriia</taxon>
        <taxon>Flavobacteriales</taxon>
        <taxon>Flavobacteriaceae</taxon>
        <taxon>Sediminicola</taxon>
    </lineage>
</organism>
<accession>A0ABV2TXD6</accession>
<dbReference type="EMBL" id="JBEWYP010000006">
    <property type="protein sequence ID" value="MET7029943.1"/>
    <property type="molecule type" value="Genomic_DNA"/>
</dbReference>
<evidence type="ECO:0000313" key="6">
    <source>
        <dbReference type="Proteomes" id="UP001549773"/>
    </source>
</evidence>
<comment type="cofactor">
    <cofactor evidence="1">
        <name>Zn(2+)</name>
        <dbReference type="ChEBI" id="CHEBI:29105"/>
    </cofactor>
</comment>
<evidence type="ECO:0000256" key="1">
    <source>
        <dbReference type="ARBA" id="ARBA00001947"/>
    </source>
</evidence>
<evidence type="ECO:0000256" key="3">
    <source>
        <dbReference type="SAM" id="SignalP"/>
    </source>
</evidence>